<dbReference type="Pfam" id="PF12371">
    <property type="entry name" value="TMEM131_like_N"/>
    <property type="match status" value="1"/>
</dbReference>
<dbReference type="EMBL" id="CAXKWB010000093">
    <property type="protein sequence ID" value="CAL4059236.1"/>
    <property type="molecule type" value="Genomic_DNA"/>
</dbReference>
<dbReference type="GO" id="GO:0016020">
    <property type="term" value="C:membrane"/>
    <property type="evidence" value="ECO:0007669"/>
    <property type="project" value="TreeGrafter"/>
</dbReference>
<protein>
    <recommendedName>
        <fullName evidence="6">Transmembrane protein 131-like N-terminal domain-containing protein</fullName>
    </recommendedName>
</protein>
<dbReference type="AlphaFoldDB" id="A0AAV2PI29"/>
<accession>A0AAV2PI29</accession>
<dbReference type="PANTHER" id="PTHR22050:SF0">
    <property type="entry name" value="TRANSMEMBRANE PROTEIN 131 HOMOLOG"/>
    <property type="match status" value="1"/>
</dbReference>
<keyword evidence="5" id="KW-1185">Reference proteome</keyword>
<evidence type="ECO:0008006" key="6">
    <source>
        <dbReference type="Google" id="ProtNLM"/>
    </source>
</evidence>
<dbReference type="InterPro" id="IPR056311">
    <property type="entry name" value="TMEM131_Ig_2"/>
</dbReference>
<dbReference type="Pfam" id="PF24495">
    <property type="entry name" value="Ig_TMEM131_2"/>
    <property type="match status" value="1"/>
</dbReference>
<feature type="signal peptide" evidence="1">
    <location>
        <begin position="1"/>
        <end position="24"/>
    </location>
</feature>
<dbReference type="InterPro" id="IPR039877">
    <property type="entry name" value="TMEM131-like"/>
</dbReference>
<evidence type="ECO:0000313" key="5">
    <source>
        <dbReference type="Proteomes" id="UP001497623"/>
    </source>
</evidence>
<evidence type="ECO:0000256" key="1">
    <source>
        <dbReference type="SAM" id="SignalP"/>
    </source>
</evidence>
<dbReference type="Proteomes" id="UP001497623">
    <property type="component" value="Unassembled WGS sequence"/>
</dbReference>
<reference evidence="4 5" key="1">
    <citation type="submission" date="2024-05" db="EMBL/GenBank/DDBJ databases">
        <authorList>
            <person name="Wallberg A."/>
        </authorList>
    </citation>
    <scope>NUCLEOTIDE SEQUENCE [LARGE SCALE GENOMIC DNA]</scope>
</reference>
<evidence type="ECO:0000259" key="3">
    <source>
        <dbReference type="Pfam" id="PF24495"/>
    </source>
</evidence>
<sequence>MASKSFIKFATFVYILLIVGGAASQECGCQCQHQCPPVVTQCGGPTMQQQQQQLMHEYQQQQQQQQDMSVQGWALIEDIILPKSIAFIQVDNELKYLVDGVAIHMNEMIKTGDTEIRYGDIIDDKGVPTKNYIIFDPPHLDFKEHPTGMPLMKKVVVQNNSPDMSVQLHSLSGNTLHFHCTFFTDKVVSPGGNTTFDVVFLGREEGLIENTIFIHTSVGTFKYGVRAVGTSNPYRLRPLVGVRMPLNSSYSPLIQLHNPHPRPLQITEMYSTGGDLHLELLSGSQEAHKNIWNIPPYHTRALMRANFVARRENNHTSYVRIVTSEVESDYLVVPVEVEVSGTAGLYSPQDGLHFGLHTPQDSPTSLPLYLLNSAHKHIHIQNVITTPVNDAITIDFKPIKIPPGTVRPTQVATVTFNRK</sequence>
<feature type="chain" id="PRO_5043819535" description="Transmembrane protein 131-like N-terminal domain-containing protein" evidence="1">
    <location>
        <begin position="25"/>
        <end position="419"/>
    </location>
</feature>
<dbReference type="PANTHER" id="PTHR22050">
    <property type="entry name" value="RW1 PROTEIN HOMOLOG"/>
    <property type="match status" value="1"/>
</dbReference>
<comment type="caution">
    <text evidence="4">The sequence shown here is derived from an EMBL/GenBank/DDBJ whole genome shotgun (WGS) entry which is preliminary data.</text>
</comment>
<evidence type="ECO:0000259" key="2">
    <source>
        <dbReference type="Pfam" id="PF12371"/>
    </source>
</evidence>
<keyword evidence="1" id="KW-0732">Signal</keyword>
<evidence type="ECO:0000313" key="4">
    <source>
        <dbReference type="EMBL" id="CAL4059236.1"/>
    </source>
</evidence>
<name>A0AAV2PI29_MEGNR</name>
<feature type="domain" description="Transmembrane protein 131-like N-terminal" evidence="2">
    <location>
        <begin position="135"/>
        <end position="216"/>
    </location>
</feature>
<proteinExistence type="predicted"/>
<feature type="domain" description="TMEM131 second Ig-like" evidence="3">
    <location>
        <begin position="233"/>
        <end position="321"/>
    </location>
</feature>
<organism evidence="4 5">
    <name type="scientific">Meganyctiphanes norvegica</name>
    <name type="common">Northern krill</name>
    <name type="synonym">Thysanopoda norvegica</name>
    <dbReference type="NCBI Taxonomy" id="48144"/>
    <lineage>
        <taxon>Eukaryota</taxon>
        <taxon>Metazoa</taxon>
        <taxon>Ecdysozoa</taxon>
        <taxon>Arthropoda</taxon>
        <taxon>Crustacea</taxon>
        <taxon>Multicrustacea</taxon>
        <taxon>Malacostraca</taxon>
        <taxon>Eumalacostraca</taxon>
        <taxon>Eucarida</taxon>
        <taxon>Euphausiacea</taxon>
        <taxon>Euphausiidae</taxon>
        <taxon>Meganyctiphanes</taxon>
    </lineage>
</organism>
<gene>
    <name evidence="4" type="ORF">MNOR_LOCUS427</name>
</gene>
<feature type="non-terminal residue" evidence="4">
    <location>
        <position position="419"/>
    </location>
</feature>
<dbReference type="InterPro" id="IPR022113">
    <property type="entry name" value="TMEM131L_N"/>
</dbReference>